<name>A0A0N4WZ79_HAEPC</name>
<protein>
    <submittedName>
        <fullName evidence="1 3">Uncharacterized protein</fullName>
    </submittedName>
</protein>
<accession>A0A0N4WZ79</accession>
<organism evidence="3">
    <name type="scientific">Haemonchus placei</name>
    <name type="common">Barber's pole worm</name>
    <dbReference type="NCBI Taxonomy" id="6290"/>
    <lineage>
        <taxon>Eukaryota</taxon>
        <taxon>Metazoa</taxon>
        <taxon>Ecdysozoa</taxon>
        <taxon>Nematoda</taxon>
        <taxon>Chromadorea</taxon>
        <taxon>Rhabditida</taxon>
        <taxon>Rhabditina</taxon>
        <taxon>Rhabditomorpha</taxon>
        <taxon>Strongyloidea</taxon>
        <taxon>Trichostrongylidae</taxon>
        <taxon>Haemonchus</taxon>
    </lineage>
</organism>
<evidence type="ECO:0000313" key="1">
    <source>
        <dbReference type="EMBL" id="VDO64014.1"/>
    </source>
</evidence>
<dbReference type="Proteomes" id="UP000268014">
    <property type="component" value="Unassembled WGS sequence"/>
</dbReference>
<dbReference type="EMBL" id="UZAF01019834">
    <property type="protein sequence ID" value="VDO64014.1"/>
    <property type="molecule type" value="Genomic_DNA"/>
</dbReference>
<keyword evidence="2" id="KW-1185">Reference proteome</keyword>
<dbReference type="AlphaFoldDB" id="A0A0N4WZ79"/>
<evidence type="ECO:0000313" key="2">
    <source>
        <dbReference type="Proteomes" id="UP000268014"/>
    </source>
</evidence>
<reference evidence="3" key="1">
    <citation type="submission" date="2017-02" db="UniProtKB">
        <authorList>
            <consortium name="WormBaseParasite"/>
        </authorList>
    </citation>
    <scope>IDENTIFICATION</scope>
</reference>
<proteinExistence type="predicted"/>
<dbReference type="WBParaSite" id="HPLM_0001723101-mRNA-1">
    <property type="protein sequence ID" value="HPLM_0001723101-mRNA-1"/>
    <property type="gene ID" value="HPLM_0001723101"/>
</dbReference>
<sequence length="81" mass="9257">MREALPARTSFSYAILRSIESGLASFNTAELLFVNTDIWRPWDHCGAQIPMRIFKGNYPTILPLQIAFVSDFKTCSLPFSW</sequence>
<evidence type="ECO:0000313" key="3">
    <source>
        <dbReference type="WBParaSite" id="HPLM_0001723101-mRNA-1"/>
    </source>
</evidence>
<gene>
    <name evidence="1" type="ORF">HPLM_LOCUS17223</name>
</gene>
<reference evidence="1 2" key="2">
    <citation type="submission" date="2018-11" db="EMBL/GenBank/DDBJ databases">
        <authorList>
            <consortium name="Pathogen Informatics"/>
        </authorList>
    </citation>
    <scope>NUCLEOTIDE SEQUENCE [LARGE SCALE GENOMIC DNA]</scope>
    <source>
        <strain evidence="1 2">MHpl1</strain>
    </source>
</reference>